<protein>
    <submittedName>
        <fullName evidence="1">Uncharacterized protein</fullName>
    </submittedName>
</protein>
<sequence>MAIVVRQEARAEFGSADTVLVEIRSDSPAARTAVEQFAGDLTGLGAKFVSPPFAVPGGHLLMIDPGAADLRQAPDVITERLREAGVEDAVLAVPTRIGERYETIQALAPAARAWLRAPLARPFGDAPRTPPVWLAGLVHEWTGPDALAVVVSAEMPATEEAVAAAVTSGAPTAVVASDFATWVRAGAVTGGFGHLTPGATLTASGDVAADLRAQRDVVLAHADRLAWAGVSAVPDARDLLSAELPAEVGNLADLVVPDVMWCQVLSAGHVERLGGPPSGARRLDGDRWELVVGEPEQWVPGHPDLQRVRAQARDLLGACLVDADEAFSLARQRMVEARERDDEGFFPQGRRPRR</sequence>
<proteinExistence type="predicted"/>
<evidence type="ECO:0000313" key="1">
    <source>
        <dbReference type="EMBL" id="MFC3890117.1"/>
    </source>
</evidence>
<gene>
    <name evidence="1" type="ORF">ACFOWZ_01410</name>
</gene>
<dbReference type="EMBL" id="JBHRZI010000003">
    <property type="protein sequence ID" value="MFC3890117.1"/>
    <property type="molecule type" value="Genomic_DNA"/>
</dbReference>
<evidence type="ECO:0000313" key="2">
    <source>
        <dbReference type="Proteomes" id="UP001595690"/>
    </source>
</evidence>
<accession>A0ABV8BJ03</accession>
<organism evidence="1 2">
    <name type="scientific">Lentzea rhizosphaerae</name>
    <dbReference type="NCBI Taxonomy" id="2041025"/>
    <lineage>
        <taxon>Bacteria</taxon>
        <taxon>Bacillati</taxon>
        <taxon>Actinomycetota</taxon>
        <taxon>Actinomycetes</taxon>
        <taxon>Pseudonocardiales</taxon>
        <taxon>Pseudonocardiaceae</taxon>
        <taxon>Lentzea</taxon>
    </lineage>
</organism>
<reference evidence="2" key="1">
    <citation type="journal article" date="2019" name="Int. J. Syst. Evol. Microbiol.">
        <title>The Global Catalogue of Microorganisms (GCM) 10K type strain sequencing project: providing services to taxonomists for standard genome sequencing and annotation.</title>
        <authorList>
            <consortium name="The Broad Institute Genomics Platform"/>
            <consortium name="The Broad Institute Genome Sequencing Center for Infectious Disease"/>
            <person name="Wu L."/>
            <person name="Ma J."/>
        </authorList>
    </citation>
    <scope>NUCLEOTIDE SEQUENCE [LARGE SCALE GENOMIC DNA]</scope>
    <source>
        <strain evidence="2">CGMCC 4.7405</strain>
    </source>
</reference>
<comment type="caution">
    <text evidence="1">The sequence shown here is derived from an EMBL/GenBank/DDBJ whole genome shotgun (WGS) entry which is preliminary data.</text>
</comment>
<name>A0ABV8BJ03_9PSEU</name>
<dbReference type="RefSeq" id="WP_382367368.1">
    <property type="nucleotide sequence ID" value="NZ_JBHRZI010000003.1"/>
</dbReference>
<dbReference type="Proteomes" id="UP001595690">
    <property type="component" value="Unassembled WGS sequence"/>
</dbReference>
<keyword evidence="2" id="KW-1185">Reference proteome</keyword>